<dbReference type="RefSeq" id="XP_003645868.1">
    <property type="nucleotide sequence ID" value="XM_003645820.1"/>
</dbReference>
<keyword evidence="5 6" id="KW-0539">Nucleus</keyword>
<evidence type="ECO:0000256" key="3">
    <source>
        <dbReference type="ARBA" id="ARBA00014804"/>
    </source>
</evidence>
<dbReference type="InterPro" id="IPR036224">
    <property type="entry name" value="GINS_bundle-like_dom_sf"/>
</dbReference>
<dbReference type="GO" id="GO:0000727">
    <property type="term" value="P:double-strand break repair via break-induced replication"/>
    <property type="evidence" value="ECO:0007669"/>
    <property type="project" value="EnsemblFungi"/>
</dbReference>
<dbReference type="PANTHER" id="PTHR21206:SF0">
    <property type="entry name" value="DNA REPLICATION COMPLEX GINS PROTEIN SLD5"/>
    <property type="match status" value="1"/>
</dbReference>
<dbReference type="InterPro" id="IPR038749">
    <property type="entry name" value="Sld5_GINS_A"/>
</dbReference>
<evidence type="ECO:0000256" key="6">
    <source>
        <dbReference type="PIRNR" id="PIRNR007764"/>
    </source>
</evidence>
<dbReference type="GO" id="GO:0006261">
    <property type="term" value="P:DNA-templated DNA replication"/>
    <property type="evidence" value="ECO:0007669"/>
    <property type="project" value="EnsemblFungi"/>
</dbReference>
<dbReference type="GO" id="GO:0000811">
    <property type="term" value="C:GINS complex"/>
    <property type="evidence" value="ECO:0007669"/>
    <property type="project" value="UniProtKB-UniRule"/>
</dbReference>
<dbReference type="STRING" id="931890.G8JQR7"/>
<comment type="similarity">
    <text evidence="2 6">Belongs to the GINS4/SLD5 family.</text>
</comment>
<dbReference type="InParanoid" id="G8JQR7"/>
<comment type="function">
    <text evidence="6">The GINS complex plays an essential role in the initiation of DNA replication.</text>
</comment>
<evidence type="ECO:0000256" key="4">
    <source>
        <dbReference type="ARBA" id="ARBA00022705"/>
    </source>
</evidence>
<organism evidence="9 10">
    <name type="scientific">Eremothecium cymbalariae (strain CBS 270.75 / DBVPG 7215 / KCTC 17166 / NRRL Y-17582)</name>
    <name type="common">Yeast</name>
    <dbReference type="NCBI Taxonomy" id="931890"/>
    <lineage>
        <taxon>Eukaryota</taxon>
        <taxon>Fungi</taxon>
        <taxon>Dikarya</taxon>
        <taxon>Ascomycota</taxon>
        <taxon>Saccharomycotina</taxon>
        <taxon>Saccharomycetes</taxon>
        <taxon>Saccharomycetales</taxon>
        <taxon>Saccharomycetaceae</taxon>
        <taxon>Eremothecium</taxon>
    </lineage>
</organism>
<dbReference type="HOGENOM" id="CLU_071893_2_0_1"/>
<dbReference type="CDD" id="cd21692">
    <property type="entry name" value="GINS_B_Sld5"/>
    <property type="match status" value="1"/>
</dbReference>
<feature type="domain" description="DNA replication complex GINS protein SLD5 C-terminal" evidence="8">
    <location>
        <begin position="220"/>
        <end position="290"/>
    </location>
</feature>
<evidence type="ECO:0000259" key="8">
    <source>
        <dbReference type="Pfam" id="PF16922"/>
    </source>
</evidence>
<dbReference type="eggNOG" id="KOG3176">
    <property type="taxonomic scope" value="Eukaryota"/>
</dbReference>
<evidence type="ECO:0000256" key="5">
    <source>
        <dbReference type="ARBA" id="ARBA00023242"/>
    </source>
</evidence>
<dbReference type="InterPro" id="IPR008591">
    <property type="entry name" value="GINS_Sld5"/>
</dbReference>
<dbReference type="GO" id="GO:0043596">
    <property type="term" value="C:nuclear replication fork"/>
    <property type="evidence" value="ECO:0007669"/>
    <property type="project" value="EnsemblFungi"/>
</dbReference>
<dbReference type="PIRSF" id="PIRSF007764">
    <property type="entry name" value="Sld5"/>
    <property type="match status" value="1"/>
</dbReference>
<dbReference type="InterPro" id="IPR021151">
    <property type="entry name" value="GINS_A"/>
</dbReference>
<dbReference type="EMBL" id="CP002499">
    <property type="protein sequence ID" value="AET39051.1"/>
    <property type="molecule type" value="Genomic_DNA"/>
</dbReference>
<keyword evidence="10" id="KW-1185">Reference proteome</keyword>
<dbReference type="Proteomes" id="UP000006790">
    <property type="component" value="Chromosome 3"/>
</dbReference>
<dbReference type="OMA" id="ILETAWI"/>
<dbReference type="Pfam" id="PF16922">
    <property type="entry name" value="SLD5_C"/>
    <property type="match status" value="1"/>
</dbReference>
<sequence length="290" mass="33645">MDINIEDILADLDRDTTAIDSGSAYLSSEHDTTRFSESNGDHKDVDRQVEVQKTSSHKTISAAADYECLVTHWRNERVAPELLAFPHLLMDRILHRLNNQIEHLENLSMGFLEHNFDKESKLPLLCMEAEVERLKFVVRSYVRCRLHKIDKFSLYLRQINQDRSNLESLNDLLSRQEMIYHERHSEILLKLFNNSILKHMPQELQAIDDTEGSVNMIDAPNWGKFVFLFVRGSPEGSSDPLQETNEDGQACYLVTIPELNEEVELTIGGIYVMRYHIIKHLLREDKVVLI</sequence>
<comment type="subcellular location">
    <subcellularLocation>
        <location evidence="1 6">Nucleus</location>
    </subcellularLocation>
</comment>
<dbReference type="Gene3D" id="1.20.58.1030">
    <property type="match status" value="1"/>
</dbReference>
<name>G8JQR7_ERECY</name>
<dbReference type="GO" id="GO:0071162">
    <property type="term" value="C:CMG complex"/>
    <property type="evidence" value="ECO:0007669"/>
    <property type="project" value="EnsemblFungi"/>
</dbReference>
<gene>
    <name evidence="9" type="ordered locus">Ecym_3584</name>
</gene>
<proteinExistence type="inferred from homology"/>
<dbReference type="InterPro" id="IPR031633">
    <property type="entry name" value="SLD5_C"/>
</dbReference>
<dbReference type="OrthoDB" id="338231at2759"/>
<dbReference type="GeneID" id="11471130"/>
<protein>
    <recommendedName>
        <fullName evidence="3 6">DNA replication complex GINS protein SLD5</fullName>
    </recommendedName>
</protein>
<reference evidence="10" key="1">
    <citation type="journal article" date="2012" name="G3 (Bethesda)">
        <title>Pichia sorbitophila, an interspecies yeast hybrid reveals early steps of genome resolution following polyploidization.</title>
        <authorList>
            <person name="Leh Louis V."/>
            <person name="Despons L."/>
            <person name="Friedrich A."/>
            <person name="Martin T."/>
            <person name="Durrens P."/>
            <person name="Casaregola S."/>
            <person name="Neuveglise C."/>
            <person name="Fairhead C."/>
            <person name="Marck C."/>
            <person name="Cruz J.A."/>
            <person name="Straub M.L."/>
            <person name="Kugler V."/>
            <person name="Sacerdot C."/>
            <person name="Uzunov Z."/>
            <person name="Thierry A."/>
            <person name="Weiss S."/>
            <person name="Bleykasten C."/>
            <person name="De Montigny J."/>
            <person name="Jacques N."/>
            <person name="Jung P."/>
            <person name="Lemaire M."/>
            <person name="Mallet S."/>
            <person name="Morel G."/>
            <person name="Richard G.F."/>
            <person name="Sarkar A."/>
            <person name="Savel G."/>
            <person name="Schacherer J."/>
            <person name="Seret M.L."/>
            <person name="Talla E."/>
            <person name="Samson G."/>
            <person name="Jubin C."/>
            <person name="Poulain J."/>
            <person name="Vacherie B."/>
            <person name="Barbe V."/>
            <person name="Pelletier E."/>
            <person name="Sherman D.J."/>
            <person name="Westhof E."/>
            <person name="Weissenbach J."/>
            <person name="Baret P.V."/>
            <person name="Wincker P."/>
            <person name="Gaillardin C."/>
            <person name="Dujon B."/>
            <person name="Souciet J.L."/>
        </authorList>
    </citation>
    <scope>NUCLEOTIDE SEQUENCE [LARGE SCALE GENOMIC DNA]</scope>
    <source>
        <strain evidence="10">CBS 270.75 / DBVPG 7215 / KCTC 17166 / NRRL Y-17582</strain>
    </source>
</reference>
<dbReference type="AlphaFoldDB" id="G8JQR7"/>
<evidence type="ECO:0000256" key="1">
    <source>
        <dbReference type="ARBA" id="ARBA00004123"/>
    </source>
</evidence>
<keyword evidence="4 6" id="KW-0235">DNA replication</keyword>
<evidence type="ECO:0000259" key="7">
    <source>
        <dbReference type="Pfam" id="PF05916"/>
    </source>
</evidence>
<dbReference type="Pfam" id="PF05916">
    <property type="entry name" value="Sld5"/>
    <property type="match status" value="1"/>
</dbReference>
<dbReference type="SUPFAM" id="SSF158573">
    <property type="entry name" value="GINS helical bundle-like"/>
    <property type="match status" value="1"/>
</dbReference>
<dbReference type="KEGG" id="erc:Ecym_3584"/>
<evidence type="ECO:0000313" key="10">
    <source>
        <dbReference type="Proteomes" id="UP000006790"/>
    </source>
</evidence>
<evidence type="ECO:0000256" key="2">
    <source>
        <dbReference type="ARBA" id="ARBA00008187"/>
    </source>
</evidence>
<dbReference type="FunFam" id="1.20.58.1030:FF:000009">
    <property type="entry name" value="DNA replication complex GINS protein SLD5"/>
    <property type="match status" value="1"/>
</dbReference>
<feature type="domain" description="GINS subunit" evidence="7">
    <location>
        <begin position="118"/>
        <end position="195"/>
    </location>
</feature>
<evidence type="ECO:0000313" key="9">
    <source>
        <dbReference type="EMBL" id="AET39051.1"/>
    </source>
</evidence>
<dbReference type="CDD" id="cd11711">
    <property type="entry name" value="GINS_A_Sld5"/>
    <property type="match status" value="1"/>
</dbReference>
<dbReference type="SUPFAM" id="SSF160059">
    <property type="entry name" value="PriA/YqbF domain"/>
    <property type="match status" value="1"/>
</dbReference>
<accession>G8JQR7</accession>
<dbReference type="Gene3D" id="3.40.5.60">
    <property type="match status" value="1"/>
</dbReference>
<dbReference type="PANTHER" id="PTHR21206">
    <property type="entry name" value="SLD5 PROTEIN"/>
    <property type="match status" value="1"/>
</dbReference>
<dbReference type="FunCoup" id="G8JQR7">
    <property type="interactions" value="615"/>
</dbReference>